<organism evidence="3 4">
    <name type="scientific">Paenibacillus rhizosphaerae</name>
    <dbReference type="NCBI Taxonomy" id="297318"/>
    <lineage>
        <taxon>Bacteria</taxon>
        <taxon>Bacillati</taxon>
        <taxon>Bacillota</taxon>
        <taxon>Bacilli</taxon>
        <taxon>Bacillales</taxon>
        <taxon>Paenibacillaceae</taxon>
        <taxon>Paenibacillus</taxon>
    </lineage>
</organism>
<sequence length="322" mass="37483">MSDDGKAGRILYIYDRLQKGLSLNKEELVDRFQVTAKTIQRDIDEVRNYYADHYTGKEVVYNRRNKVFEVESDSDHTISAVDVFVLVKILLDSRAFNNEELNKLYSTLCATISKSEEQAFHELVRNEKFHYQPIRHGKPILDTIWDLGQCIKKQVVIEISYTRMDGTTAKRVVHPLAIVFSEFYFYLIAKIEDREHETPTFYRVDRMEALTMLGRRYRYTRFEDGELKKRVQFMYGGPLITVRLMCKMAALEAVMDRLPTANLVENTDEWTTIEAEVFGTKGCSMWLLGQGDQVKVLGPEELKQRMRDLVAKVFEDSGLITI</sequence>
<dbReference type="PANTHER" id="PTHR34580:SF1">
    <property type="entry name" value="PROTEIN PAFC"/>
    <property type="match status" value="1"/>
</dbReference>
<evidence type="ECO:0000313" key="3">
    <source>
        <dbReference type="EMBL" id="OMF47302.1"/>
    </source>
</evidence>
<dbReference type="InterPro" id="IPR051534">
    <property type="entry name" value="CBASS_pafABC_assoc_protein"/>
</dbReference>
<comment type="caution">
    <text evidence="3">The sequence shown here is derived from an EMBL/GenBank/DDBJ whole genome shotgun (WGS) entry which is preliminary data.</text>
</comment>
<dbReference type="InterPro" id="IPR057727">
    <property type="entry name" value="WCX_dom"/>
</dbReference>
<dbReference type="PANTHER" id="PTHR34580">
    <property type="match status" value="1"/>
</dbReference>
<dbReference type="InterPro" id="IPR026881">
    <property type="entry name" value="WYL_dom"/>
</dbReference>
<gene>
    <name evidence="3" type="ORF">BK138_32215</name>
</gene>
<dbReference type="Pfam" id="PF25583">
    <property type="entry name" value="WCX"/>
    <property type="match status" value="1"/>
</dbReference>
<name>A0A1R1E6E6_9BACL</name>
<feature type="domain" description="WCX" evidence="2">
    <location>
        <begin position="240"/>
        <end position="312"/>
    </location>
</feature>
<dbReference type="Proteomes" id="UP000187172">
    <property type="component" value="Unassembled WGS sequence"/>
</dbReference>
<dbReference type="EMBL" id="MRTP01000018">
    <property type="protein sequence ID" value="OMF47302.1"/>
    <property type="molecule type" value="Genomic_DNA"/>
</dbReference>
<dbReference type="Pfam" id="PF13280">
    <property type="entry name" value="WYL"/>
    <property type="match status" value="1"/>
</dbReference>
<accession>A0A1R1E6E6</accession>
<dbReference type="STRING" id="297318.BK138_32215"/>
<dbReference type="PROSITE" id="PS52050">
    <property type="entry name" value="WYL"/>
    <property type="match status" value="1"/>
</dbReference>
<evidence type="ECO:0000313" key="4">
    <source>
        <dbReference type="Proteomes" id="UP000187172"/>
    </source>
</evidence>
<evidence type="ECO:0000259" key="1">
    <source>
        <dbReference type="Pfam" id="PF13280"/>
    </source>
</evidence>
<feature type="domain" description="WYL" evidence="1">
    <location>
        <begin position="147"/>
        <end position="212"/>
    </location>
</feature>
<dbReference type="AlphaFoldDB" id="A0A1R1E6E6"/>
<evidence type="ECO:0000259" key="2">
    <source>
        <dbReference type="Pfam" id="PF25583"/>
    </source>
</evidence>
<proteinExistence type="predicted"/>
<keyword evidence="4" id="KW-1185">Reference proteome</keyword>
<protein>
    <submittedName>
        <fullName evidence="3">Uncharacterized protein</fullName>
    </submittedName>
</protein>
<reference evidence="3 4" key="1">
    <citation type="submission" date="2016-11" db="EMBL/GenBank/DDBJ databases">
        <title>Paenibacillus species isolates.</title>
        <authorList>
            <person name="Beno S.M."/>
        </authorList>
    </citation>
    <scope>NUCLEOTIDE SEQUENCE [LARGE SCALE GENOMIC DNA]</scope>
    <source>
        <strain evidence="3 4">FSL R5-0378</strain>
    </source>
</reference>